<comment type="caution">
    <text evidence="2">The sequence shown here is derived from an EMBL/GenBank/DDBJ whole genome shotgun (WGS) entry which is preliminary data.</text>
</comment>
<proteinExistence type="predicted"/>
<gene>
    <name evidence="2" type="ORF">IMZ08_21455</name>
</gene>
<dbReference type="RefSeq" id="WP_193539886.1">
    <property type="nucleotide sequence ID" value="NZ_JADCLJ010000025.1"/>
</dbReference>
<reference evidence="2 3" key="1">
    <citation type="submission" date="2020-10" db="EMBL/GenBank/DDBJ databases">
        <title>Bacillus sp. HD4P25, an endophyte from a halophyte.</title>
        <authorList>
            <person name="Sun J.-Q."/>
        </authorList>
    </citation>
    <scope>NUCLEOTIDE SEQUENCE [LARGE SCALE GENOMIC DNA]</scope>
    <source>
        <strain evidence="2 3">YIM 93174</strain>
    </source>
</reference>
<keyword evidence="1" id="KW-0732">Signal</keyword>
<dbReference type="EMBL" id="JADCLJ010000025">
    <property type="protein sequence ID" value="MBE4910610.1"/>
    <property type="molecule type" value="Genomic_DNA"/>
</dbReference>
<evidence type="ECO:0000313" key="3">
    <source>
        <dbReference type="Proteomes" id="UP001516662"/>
    </source>
</evidence>
<dbReference type="Proteomes" id="UP001516662">
    <property type="component" value="Unassembled WGS sequence"/>
</dbReference>
<organism evidence="2 3">
    <name type="scientific">Litchfieldia luteola</name>
    <dbReference type="NCBI Taxonomy" id="682179"/>
    <lineage>
        <taxon>Bacteria</taxon>
        <taxon>Bacillati</taxon>
        <taxon>Bacillota</taxon>
        <taxon>Bacilli</taxon>
        <taxon>Bacillales</taxon>
        <taxon>Bacillaceae</taxon>
        <taxon>Litchfieldia</taxon>
    </lineage>
</organism>
<protein>
    <submittedName>
        <fullName evidence="2">Amidase</fullName>
    </submittedName>
</protein>
<evidence type="ECO:0000256" key="1">
    <source>
        <dbReference type="SAM" id="SignalP"/>
    </source>
</evidence>
<sequence length="295" mass="33556">MKKKSTVILCILLVMMMGILPKQGQAVTFEDVPRSTWLWDTTEIINSGEEILTFLVDKKVKVVYLQVNPTVPTEAYKAFISRAHVNGIQIHALDGAPNWVAPKGINHQRAFFAWVKNYQAGALEAERFTGIHLDVEPYLYSGWTSNYKKTVLSYQTLISEAVLEAEQLNLPIAFDIPFWFDEKTYNNTYGKGNLASWVIQKAGHVTIMAYRDQALGQNGIIELVRNEMNEARKLNKQITIAVETTPSSEANFVTFYEEGPEHMEQQLRMVRDQYADYSSFSGFAIHSLAGWMNMK</sequence>
<keyword evidence="3" id="KW-1185">Reference proteome</keyword>
<feature type="chain" id="PRO_5045875259" evidence="1">
    <location>
        <begin position="27"/>
        <end position="295"/>
    </location>
</feature>
<evidence type="ECO:0000313" key="2">
    <source>
        <dbReference type="EMBL" id="MBE4910610.1"/>
    </source>
</evidence>
<accession>A0ABR9QQ23</accession>
<feature type="signal peptide" evidence="1">
    <location>
        <begin position="1"/>
        <end position="26"/>
    </location>
</feature>
<name>A0ABR9QQ23_9BACI</name>